<keyword evidence="1" id="KW-0472">Membrane</keyword>
<keyword evidence="3" id="KW-1185">Reference proteome</keyword>
<evidence type="ECO:0000256" key="1">
    <source>
        <dbReference type="SAM" id="Phobius"/>
    </source>
</evidence>
<feature type="transmembrane region" description="Helical" evidence="1">
    <location>
        <begin position="89"/>
        <end position="108"/>
    </location>
</feature>
<organism evidence="2 3">
    <name type="scientific">Alkalibacillus salilacus</name>
    <dbReference type="NCBI Taxonomy" id="284582"/>
    <lineage>
        <taxon>Bacteria</taxon>
        <taxon>Bacillati</taxon>
        <taxon>Bacillota</taxon>
        <taxon>Bacilli</taxon>
        <taxon>Bacillales</taxon>
        <taxon>Bacillaceae</taxon>
        <taxon>Alkalibacillus</taxon>
    </lineage>
</organism>
<evidence type="ECO:0000313" key="2">
    <source>
        <dbReference type="EMBL" id="MDQ0158194.1"/>
    </source>
</evidence>
<gene>
    <name evidence="2" type="ORF">J2S77_000144</name>
</gene>
<dbReference type="EMBL" id="JAUSTQ010000001">
    <property type="protein sequence ID" value="MDQ0158194.1"/>
    <property type="molecule type" value="Genomic_DNA"/>
</dbReference>
<feature type="transmembrane region" description="Helical" evidence="1">
    <location>
        <begin position="35"/>
        <end position="52"/>
    </location>
</feature>
<protein>
    <submittedName>
        <fullName evidence="2">CDP-diglyceride synthetase</fullName>
    </submittedName>
</protein>
<dbReference type="RefSeq" id="WP_306973713.1">
    <property type="nucleotide sequence ID" value="NZ_JAUSTQ010000001.1"/>
</dbReference>
<evidence type="ECO:0000313" key="3">
    <source>
        <dbReference type="Proteomes" id="UP001224359"/>
    </source>
</evidence>
<keyword evidence="1" id="KW-0812">Transmembrane</keyword>
<feature type="transmembrane region" description="Helical" evidence="1">
    <location>
        <begin position="64"/>
        <end position="83"/>
    </location>
</feature>
<proteinExistence type="predicted"/>
<keyword evidence="1" id="KW-1133">Transmembrane helix</keyword>
<dbReference type="Proteomes" id="UP001224359">
    <property type="component" value="Unassembled WGS sequence"/>
</dbReference>
<accession>A0ABT9VBA6</accession>
<feature type="transmembrane region" description="Helical" evidence="1">
    <location>
        <begin position="7"/>
        <end position="29"/>
    </location>
</feature>
<comment type="caution">
    <text evidence="2">The sequence shown here is derived from an EMBL/GenBank/DDBJ whole genome shotgun (WGS) entry which is preliminary data.</text>
</comment>
<sequence>MKTYEKLLVGVIIAFWSLSFLTLFDIILITNMLNYLMVSSIALTLAFIYIIIKRKYNNNLFNYIYLLISIIVLFSAITMQQGFISQDHILGYLIPFFFFILVPISMVARGLKSFKRKQ</sequence>
<name>A0ABT9VBA6_9BACI</name>
<reference evidence="2 3" key="1">
    <citation type="submission" date="2023-07" db="EMBL/GenBank/DDBJ databases">
        <title>Genomic Encyclopedia of Type Strains, Phase IV (KMG-IV): sequencing the most valuable type-strain genomes for metagenomic binning, comparative biology and taxonomic classification.</title>
        <authorList>
            <person name="Goeker M."/>
        </authorList>
    </citation>
    <scope>NUCLEOTIDE SEQUENCE [LARGE SCALE GENOMIC DNA]</scope>
    <source>
        <strain evidence="2 3">DSM 16460</strain>
    </source>
</reference>